<protein>
    <recommendedName>
        <fullName evidence="3">GLPGLI family protein</fullName>
    </recommendedName>
</protein>
<accession>A0ABT3XXY9</accession>
<gene>
    <name evidence="1" type="ORF">OF897_21430</name>
</gene>
<reference evidence="1" key="1">
    <citation type="submission" date="2022-10" db="EMBL/GenBank/DDBJ databases">
        <title>Chryseobacterium sp. nov., a novel bacterial species.</title>
        <authorList>
            <person name="Cao Y."/>
        </authorList>
    </citation>
    <scope>NUCLEOTIDE SEQUENCE</scope>
    <source>
        <strain evidence="1">CCTCC AB2015118</strain>
    </source>
</reference>
<dbReference type="RefSeq" id="WP_267267702.1">
    <property type="nucleotide sequence ID" value="NZ_JAOVZW010000046.1"/>
</dbReference>
<sequence length="238" mass="27906">MKTKLTIILILFFNIIFSQDKQDSIVYIYNKTLYKEKALSFVKKMVEANSKYGNRRKDLIYDIADLELVIHPVFTFKKIIKDDNGTTNLLQYINFESKPEKQIFEVYSKGKFIYTFYLPNDKLDEISKGGDINILLGDLDLPKNHINGFNPPDYNILFKDKFSFYINNTFCVVIDDKIFVIEEITLPTKHLKIEEFNSHFFPILNELKNEAKGITNAVYSDYIFKGPINPTFLKVLYK</sequence>
<organism evidence="1 2">
    <name type="scientific">Chryseobacterium formosus</name>
    <dbReference type="NCBI Taxonomy" id="1537363"/>
    <lineage>
        <taxon>Bacteria</taxon>
        <taxon>Pseudomonadati</taxon>
        <taxon>Bacteroidota</taxon>
        <taxon>Flavobacteriia</taxon>
        <taxon>Flavobacteriales</taxon>
        <taxon>Weeksellaceae</taxon>
        <taxon>Chryseobacterium group</taxon>
        <taxon>Chryseobacterium</taxon>
    </lineage>
</organism>
<name>A0ABT3XXY9_9FLAO</name>
<evidence type="ECO:0000313" key="1">
    <source>
        <dbReference type="EMBL" id="MCX8526479.1"/>
    </source>
</evidence>
<dbReference type="Proteomes" id="UP001073122">
    <property type="component" value="Unassembled WGS sequence"/>
</dbReference>
<comment type="caution">
    <text evidence="1">The sequence shown here is derived from an EMBL/GenBank/DDBJ whole genome shotgun (WGS) entry which is preliminary data.</text>
</comment>
<proteinExistence type="predicted"/>
<keyword evidence="2" id="KW-1185">Reference proteome</keyword>
<evidence type="ECO:0000313" key="2">
    <source>
        <dbReference type="Proteomes" id="UP001073122"/>
    </source>
</evidence>
<dbReference type="EMBL" id="JAOVZW010000046">
    <property type="protein sequence ID" value="MCX8526479.1"/>
    <property type="molecule type" value="Genomic_DNA"/>
</dbReference>
<evidence type="ECO:0008006" key="3">
    <source>
        <dbReference type="Google" id="ProtNLM"/>
    </source>
</evidence>